<accession>A0A9R1U4K5</accession>
<sequence length="104" mass="11942">MGDEKFDMCEYVWNYDAMQRLISLLRQSQAYCTDNECLNFARLPGPPTNQPSSDFLFMSLAVMTILLLYVLRPNSLKQNSDEKSRHNPSRRNDDPPAPPPPAIH</sequence>
<protein>
    <recommendedName>
        <fullName evidence="1">Small integral membrane protein 14</fullName>
    </recommendedName>
</protein>
<evidence type="ECO:0000256" key="1">
    <source>
        <dbReference type="ARBA" id="ARBA00017902"/>
    </source>
</evidence>
<feature type="region of interest" description="Disordered" evidence="2">
    <location>
        <begin position="77"/>
        <end position="104"/>
    </location>
</feature>
<feature type="compositionally biased region" description="Pro residues" evidence="2">
    <location>
        <begin position="95"/>
        <end position="104"/>
    </location>
</feature>
<accession>A0A0C9QWA1</accession>
<dbReference type="KEGG" id="fas:105268996"/>
<keyword evidence="5" id="KW-1185">Reference proteome</keyword>
<dbReference type="OrthoDB" id="10054061at2759"/>
<dbReference type="AlphaFoldDB" id="A0A0C9QWA1"/>
<dbReference type="RefSeq" id="XP_011307253.1">
    <property type="nucleotide sequence ID" value="XM_011308951.1"/>
</dbReference>
<feature type="transmembrane region" description="Helical" evidence="3">
    <location>
        <begin position="55"/>
        <end position="71"/>
    </location>
</feature>
<dbReference type="GeneID" id="105268996"/>
<keyword evidence="3" id="KW-1133">Transmembrane helix</keyword>
<dbReference type="EMBL" id="GBYB01004952">
    <property type="protein sequence ID" value="JAG74719.1"/>
    <property type="molecule type" value="Transcribed_RNA"/>
</dbReference>
<dbReference type="Proteomes" id="UP000694866">
    <property type="component" value="Unplaced"/>
</dbReference>
<evidence type="ECO:0000256" key="3">
    <source>
        <dbReference type="SAM" id="Phobius"/>
    </source>
</evidence>
<evidence type="ECO:0000313" key="4">
    <source>
        <dbReference type="EMBL" id="JAG74719.1"/>
    </source>
</evidence>
<dbReference type="Pfam" id="PF11027">
    <property type="entry name" value="DUF2615"/>
    <property type="match status" value="1"/>
</dbReference>
<dbReference type="GO" id="GO:0005783">
    <property type="term" value="C:endoplasmic reticulum"/>
    <property type="evidence" value="ECO:0007669"/>
    <property type="project" value="TreeGrafter"/>
</dbReference>
<evidence type="ECO:0000313" key="5">
    <source>
        <dbReference type="Proteomes" id="UP000694866"/>
    </source>
</evidence>
<reference evidence="6" key="2">
    <citation type="submission" date="2025-04" db="UniProtKB">
        <authorList>
            <consortium name="RefSeq"/>
        </authorList>
    </citation>
    <scope>IDENTIFICATION</scope>
    <source>
        <strain evidence="6">USDA-PBARC FA_bdor</strain>
        <tissue evidence="6">Whole organism</tissue>
    </source>
</reference>
<reference evidence="4" key="1">
    <citation type="submission" date="2015-01" db="EMBL/GenBank/DDBJ databases">
        <title>Transcriptome Assembly of Fopius arisanus.</title>
        <authorList>
            <person name="Geib S."/>
        </authorList>
    </citation>
    <scope>NUCLEOTIDE SEQUENCE</scope>
</reference>
<name>A0A0C9QWA1_9HYME</name>
<dbReference type="InterPro" id="IPR020309">
    <property type="entry name" value="Smim-14"/>
</dbReference>
<organism evidence="4">
    <name type="scientific">Fopius arisanus</name>
    <dbReference type="NCBI Taxonomy" id="64838"/>
    <lineage>
        <taxon>Eukaryota</taxon>
        <taxon>Metazoa</taxon>
        <taxon>Ecdysozoa</taxon>
        <taxon>Arthropoda</taxon>
        <taxon>Hexapoda</taxon>
        <taxon>Insecta</taxon>
        <taxon>Pterygota</taxon>
        <taxon>Neoptera</taxon>
        <taxon>Endopterygota</taxon>
        <taxon>Hymenoptera</taxon>
        <taxon>Apocrita</taxon>
        <taxon>Ichneumonoidea</taxon>
        <taxon>Braconidae</taxon>
        <taxon>Opiinae</taxon>
        <taxon>Fopius</taxon>
    </lineage>
</organism>
<proteinExistence type="predicted"/>
<keyword evidence="3" id="KW-0472">Membrane</keyword>
<evidence type="ECO:0000256" key="2">
    <source>
        <dbReference type="SAM" id="MobiDB-lite"/>
    </source>
</evidence>
<feature type="compositionally biased region" description="Basic and acidic residues" evidence="2">
    <location>
        <begin position="79"/>
        <end position="94"/>
    </location>
</feature>
<gene>
    <name evidence="4" type="primary">CD034_1</name>
    <name evidence="6" type="synonym">LOC105268996</name>
    <name evidence="4" type="ORF">g.47400</name>
</gene>
<dbReference type="PANTHER" id="PTHR31019:SF1">
    <property type="entry name" value="SMALL INTEGRAL MEMBRANE PROTEIN 14"/>
    <property type="match status" value="1"/>
</dbReference>
<dbReference type="PANTHER" id="PTHR31019">
    <property type="entry name" value="SMALL INTEGRAL MEMBRANE PROTEIN 14"/>
    <property type="match status" value="1"/>
</dbReference>
<evidence type="ECO:0000313" key="6">
    <source>
        <dbReference type="RefSeq" id="XP_011307253.1"/>
    </source>
</evidence>
<keyword evidence="3" id="KW-0812">Transmembrane</keyword>